<name>A0A383A585_9ZZZZ</name>
<accession>A0A383A585</accession>
<dbReference type="Gene3D" id="1.10.3210.10">
    <property type="entry name" value="Hypothetical protein af1432"/>
    <property type="match status" value="1"/>
</dbReference>
<protein>
    <recommendedName>
        <fullName evidence="2">HD/PDEase domain-containing protein</fullName>
    </recommendedName>
</protein>
<proteinExistence type="predicted"/>
<reference evidence="1" key="1">
    <citation type="submission" date="2018-05" db="EMBL/GenBank/DDBJ databases">
        <authorList>
            <person name="Lanie J.A."/>
            <person name="Ng W.-L."/>
            <person name="Kazmierczak K.M."/>
            <person name="Andrzejewski T.M."/>
            <person name="Davidsen T.M."/>
            <person name="Wayne K.J."/>
            <person name="Tettelin H."/>
            <person name="Glass J.I."/>
            <person name="Rusch D."/>
            <person name="Podicherti R."/>
            <person name="Tsui H.-C.T."/>
            <person name="Winkler M.E."/>
        </authorList>
    </citation>
    <scope>NUCLEOTIDE SEQUENCE</scope>
</reference>
<dbReference type="SUPFAM" id="SSF109604">
    <property type="entry name" value="HD-domain/PDEase-like"/>
    <property type="match status" value="1"/>
</dbReference>
<sequence>MPIEPIQAKLLEAYRFAKKAHEGMERKDGTPFMEHPIRVAFRVVATESNTFHSLPLLDCQIVALLHDVIEDTDHTKETLIGAGFGKWANDVYVLSRRAPQECEFCAPQWDTTHMVSDRCRLEKGEAACQSHWEYIVAVREYAILNSYDHERKKNDDWRFDTVIRVKRADIEDNMVTSDRFGPGMLPRYEESLRILLTEGAERER</sequence>
<dbReference type="AlphaFoldDB" id="A0A383A585"/>
<organism evidence="1">
    <name type="scientific">marine metagenome</name>
    <dbReference type="NCBI Taxonomy" id="408172"/>
    <lineage>
        <taxon>unclassified sequences</taxon>
        <taxon>metagenomes</taxon>
        <taxon>ecological metagenomes</taxon>
    </lineage>
</organism>
<dbReference type="EMBL" id="UINC01189310">
    <property type="protein sequence ID" value="SVE02942.1"/>
    <property type="molecule type" value="Genomic_DNA"/>
</dbReference>
<gene>
    <name evidence="1" type="ORF">METZ01_LOCUS455796</name>
</gene>
<evidence type="ECO:0000313" key="1">
    <source>
        <dbReference type="EMBL" id="SVE02942.1"/>
    </source>
</evidence>
<evidence type="ECO:0008006" key="2">
    <source>
        <dbReference type="Google" id="ProtNLM"/>
    </source>
</evidence>